<dbReference type="AlphaFoldDB" id="A0A841Y8Z7"/>
<organism evidence="1 2">
    <name type="scientific">Listeria booriae</name>
    <dbReference type="NCBI Taxonomy" id="1552123"/>
    <lineage>
        <taxon>Bacteria</taxon>
        <taxon>Bacillati</taxon>
        <taxon>Bacillota</taxon>
        <taxon>Bacilli</taxon>
        <taxon>Bacillales</taxon>
        <taxon>Listeriaceae</taxon>
        <taxon>Listeria</taxon>
    </lineage>
</organism>
<dbReference type="RefSeq" id="WP_185377683.1">
    <property type="nucleotide sequence ID" value="NZ_JAARPL010000010.1"/>
</dbReference>
<sequence length="54" mass="6190">MSINYIGFEGIEPHSIIVWIKGNKQCGKTVCYSQDEVEQALDWHAGKYDSHIFC</sequence>
<gene>
    <name evidence="1" type="ORF">HB847_13475</name>
</gene>
<proteinExistence type="predicted"/>
<comment type="caution">
    <text evidence="1">The sequence shown here is derived from an EMBL/GenBank/DDBJ whole genome shotgun (WGS) entry which is preliminary data.</text>
</comment>
<reference evidence="1 2" key="1">
    <citation type="submission" date="2020-03" db="EMBL/GenBank/DDBJ databases">
        <title>Soil Listeria distribution.</title>
        <authorList>
            <person name="Liao J."/>
            <person name="Wiedmann M."/>
        </authorList>
    </citation>
    <scope>NUCLEOTIDE SEQUENCE [LARGE SCALE GENOMIC DNA]</scope>
    <source>
        <strain evidence="1 2">FSL L7-1681</strain>
    </source>
</reference>
<evidence type="ECO:0000313" key="1">
    <source>
        <dbReference type="EMBL" id="MBC1373384.1"/>
    </source>
</evidence>
<name>A0A841Y8Z7_9LIST</name>
<protein>
    <submittedName>
        <fullName evidence="1">Uncharacterized protein</fullName>
    </submittedName>
</protein>
<dbReference type="EMBL" id="JAARPL010000010">
    <property type="protein sequence ID" value="MBC1373384.1"/>
    <property type="molecule type" value="Genomic_DNA"/>
</dbReference>
<accession>A0A841Y8Z7</accession>
<evidence type="ECO:0000313" key="2">
    <source>
        <dbReference type="Proteomes" id="UP000591929"/>
    </source>
</evidence>
<dbReference type="Proteomes" id="UP000591929">
    <property type="component" value="Unassembled WGS sequence"/>
</dbReference>